<evidence type="ECO:0008006" key="6">
    <source>
        <dbReference type="Google" id="ProtNLM"/>
    </source>
</evidence>
<reference evidence="4 5" key="1">
    <citation type="submission" date="2016-10" db="EMBL/GenBank/DDBJ databases">
        <title>Pseudoalteromonas amylolytica sp. nov., isolated from the surface seawater.</title>
        <authorList>
            <person name="Wu Y.-H."/>
            <person name="Cheng H."/>
            <person name="Jin X.-B."/>
            <person name="Wang C.-S."/>
            <person name="Xu X.-W."/>
        </authorList>
    </citation>
    <scope>NUCLEOTIDE SEQUENCE [LARGE SCALE GENOMIC DNA]</scope>
    <source>
        <strain evidence="4 5">JCM 12483</strain>
    </source>
</reference>
<protein>
    <recommendedName>
        <fullName evidence="6">DUF2057 domain-containing protein</fullName>
    </recommendedName>
</protein>
<dbReference type="InterPro" id="IPR018635">
    <property type="entry name" value="UPF0319"/>
</dbReference>
<organism evidence="4 5">
    <name type="scientific">Pseudoalteromonas byunsanensis</name>
    <dbReference type="NCBI Taxonomy" id="327939"/>
    <lineage>
        <taxon>Bacteria</taxon>
        <taxon>Pseudomonadati</taxon>
        <taxon>Pseudomonadota</taxon>
        <taxon>Gammaproteobacteria</taxon>
        <taxon>Alteromonadales</taxon>
        <taxon>Pseudoalteromonadaceae</taxon>
        <taxon>Pseudoalteromonas</taxon>
    </lineage>
</organism>
<dbReference type="AlphaFoldDB" id="A0A1S1N883"/>
<proteinExistence type="inferred from homology"/>
<dbReference type="PANTHER" id="PTHR38108">
    <property type="entry name" value="UPF0319 PROTEIN YCCT"/>
    <property type="match status" value="1"/>
</dbReference>
<gene>
    <name evidence="4" type="ORF">BIW53_01705</name>
</gene>
<feature type="chain" id="PRO_5010265761" description="DUF2057 domain-containing protein" evidence="3">
    <location>
        <begin position="24"/>
        <end position="206"/>
    </location>
</feature>
<keyword evidence="2 3" id="KW-0732">Signal</keyword>
<name>A0A1S1N883_9GAMM</name>
<dbReference type="PANTHER" id="PTHR38108:SF1">
    <property type="entry name" value="UPF0319 PROTEIN YCCT"/>
    <property type="match status" value="1"/>
</dbReference>
<dbReference type="Proteomes" id="UP000180253">
    <property type="component" value="Unassembled WGS sequence"/>
</dbReference>
<sequence>MNVKINGLFIALLLLLNLSYANSATVNFSVELYPLQVNDQEVEHSLFSKVTELEVAPGRHILKMKYNDLYELNYDEHEVIESEPFWVVVELTDEGDYQVVFQRPETVDLAKQFAKHPSASLRTPNSQVIALKTLKNRPSLPSERQVIKDEVVIESPTPVVPLSSAPASHKPVKGISHPDAYSMLEFWWQQASEAQRAAFLEKIKGQ</sequence>
<accession>A0A1S1N883</accession>
<dbReference type="EMBL" id="MNAN01000011">
    <property type="protein sequence ID" value="OHU97505.1"/>
    <property type="molecule type" value="Genomic_DNA"/>
</dbReference>
<dbReference type="RefSeq" id="WP_070990035.1">
    <property type="nucleotide sequence ID" value="NZ_CBCSHD010000003.1"/>
</dbReference>
<evidence type="ECO:0000256" key="2">
    <source>
        <dbReference type="ARBA" id="ARBA00022729"/>
    </source>
</evidence>
<evidence type="ECO:0000313" key="4">
    <source>
        <dbReference type="EMBL" id="OHU97505.1"/>
    </source>
</evidence>
<comment type="caution">
    <text evidence="4">The sequence shown here is derived from an EMBL/GenBank/DDBJ whole genome shotgun (WGS) entry which is preliminary data.</text>
</comment>
<feature type="signal peptide" evidence="3">
    <location>
        <begin position="1"/>
        <end position="23"/>
    </location>
</feature>
<evidence type="ECO:0000256" key="1">
    <source>
        <dbReference type="ARBA" id="ARBA00008490"/>
    </source>
</evidence>
<comment type="similarity">
    <text evidence="1">Belongs to the UPF0319 family.</text>
</comment>
<evidence type="ECO:0000313" key="5">
    <source>
        <dbReference type="Proteomes" id="UP000180253"/>
    </source>
</evidence>
<dbReference type="Pfam" id="PF09829">
    <property type="entry name" value="DUF2057"/>
    <property type="match status" value="1"/>
</dbReference>
<evidence type="ECO:0000256" key="3">
    <source>
        <dbReference type="SAM" id="SignalP"/>
    </source>
</evidence>
<keyword evidence="5" id="KW-1185">Reference proteome</keyword>